<evidence type="ECO:0000256" key="1">
    <source>
        <dbReference type="ARBA" id="ARBA00004370"/>
    </source>
</evidence>
<comment type="caution">
    <text evidence="6">The sequence shown here is derived from an EMBL/GenBank/DDBJ whole genome shotgun (WGS) entry which is preliminary data.</text>
</comment>
<dbReference type="InterPro" id="IPR023352">
    <property type="entry name" value="MAPEG-like_dom_sf"/>
</dbReference>
<protein>
    <submittedName>
        <fullName evidence="6">Uncharacterized protein</fullName>
    </submittedName>
</protein>
<proteinExistence type="predicted"/>
<evidence type="ECO:0000256" key="2">
    <source>
        <dbReference type="ARBA" id="ARBA00022692"/>
    </source>
</evidence>
<evidence type="ECO:0000256" key="5">
    <source>
        <dbReference type="SAM" id="Phobius"/>
    </source>
</evidence>
<evidence type="ECO:0000256" key="3">
    <source>
        <dbReference type="ARBA" id="ARBA00022989"/>
    </source>
</evidence>
<dbReference type="RefSeq" id="XP_018690870.1">
    <property type="nucleotide sequence ID" value="XM_018839749.1"/>
</dbReference>
<sequence length="174" mass="18833">MSNARGPASGVPFSFLVPQANISYYTVPLAWLLSFSPHIYAIVRYNTHGHPAGSSGAPKFNGSSPRTFLATVQANKHMSQETKDRLFRAEAASLNGFENLGWFAAGVVAANVAGVDVAWINALSLWYLFNRAVFNLAYIRGVSGRVRGMWFYGSIAATVTLFIKAGNAARRLTA</sequence>
<feature type="transmembrane region" description="Helical" evidence="5">
    <location>
        <begin position="22"/>
        <end position="43"/>
    </location>
</feature>
<dbReference type="EMBL" id="LVYI01000007">
    <property type="protein sequence ID" value="OAP57503.1"/>
    <property type="molecule type" value="Genomic_DNA"/>
</dbReference>
<dbReference type="GO" id="GO:0016020">
    <property type="term" value="C:membrane"/>
    <property type="evidence" value="ECO:0007669"/>
    <property type="project" value="UniProtKB-SubCell"/>
</dbReference>
<dbReference type="Gene3D" id="1.20.120.550">
    <property type="entry name" value="Membrane associated eicosanoid/glutathione metabolism-like domain"/>
    <property type="match status" value="1"/>
</dbReference>
<dbReference type="InterPro" id="IPR001129">
    <property type="entry name" value="Membr-assoc_MAPEG"/>
</dbReference>
<reference evidence="6 7" key="1">
    <citation type="submission" date="2016-04" db="EMBL/GenBank/DDBJ databases">
        <title>Draft genome of Fonsecaea erecta CBS 125763.</title>
        <authorList>
            <person name="Weiss V.A."/>
            <person name="Vicente V.A."/>
            <person name="Raittz R.T."/>
            <person name="Moreno L.F."/>
            <person name="De Souza E.M."/>
            <person name="Pedrosa F.O."/>
            <person name="Steffens M.B."/>
            <person name="Faoro H."/>
            <person name="Tadra-Sfeir M.Z."/>
            <person name="Najafzadeh M.J."/>
            <person name="Felipe M.S."/>
            <person name="Teixeira M."/>
            <person name="Sun J."/>
            <person name="Xi L."/>
            <person name="Gomes R."/>
            <person name="De Azevedo C.M."/>
            <person name="Salgado C.G."/>
            <person name="Da Silva M.B."/>
            <person name="Nascimento M.F."/>
            <person name="Queiroz-Telles F."/>
            <person name="Attili D.S."/>
            <person name="Gorbushina A."/>
        </authorList>
    </citation>
    <scope>NUCLEOTIDE SEQUENCE [LARGE SCALE GENOMIC DNA]</scope>
    <source>
        <strain evidence="6 7">CBS 125763</strain>
    </source>
</reference>
<keyword evidence="3 5" id="KW-1133">Transmembrane helix</keyword>
<evidence type="ECO:0000313" key="6">
    <source>
        <dbReference type="EMBL" id="OAP57503.1"/>
    </source>
</evidence>
<feature type="transmembrane region" description="Helical" evidence="5">
    <location>
        <begin position="102"/>
        <end position="129"/>
    </location>
</feature>
<evidence type="ECO:0000313" key="7">
    <source>
        <dbReference type="Proteomes" id="UP000078343"/>
    </source>
</evidence>
<dbReference type="OrthoDB" id="2122304at2759"/>
<dbReference type="PANTHER" id="PTHR35371:SF1">
    <property type="entry name" value="BLR7753 PROTEIN"/>
    <property type="match status" value="1"/>
</dbReference>
<feature type="transmembrane region" description="Helical" evidence="5">
    <location>
        <begin position="149"/>
        <end position="169"/>
    </location>
</feature>
<evidence type="ECO:0000256" key="4">
    <source>
        <dbReference type="ARBA" id="ARBA00023136"/>
    </source>
</evidence>
<dbReference type="PANTHER" id="PTHR35371">
    <property type="entry name" value="INNER MEMBRANE PROTEIN"/>
    <property type="match status" value="1"/>
</dbReference>
<keyword evidence="2 5" id="KW-0812">Transmembrane</keyword>
<gene>
    <name evidence="6" type="ORF">AYL99_08241</name>
</gene>
<dbReference type="GeneID" id="30012409"/>
<dbReference type="SUPFAM" id="SSF161084">
    <property type="entry name" value="MAPEG domain-like"/>
    <property type="match status" value="1"/>
</dbReference>
<organism evidence="6 7">
    <name type="scientific">Fonsecaea erecta</name>
    <dbReference type="NCBI Taxonomy" id="1367422"/>
    <lineage>
        <taxon>Eukaryota</taxon>
        <taxon>Fungi</taxon>
        <taxon>Dikarya</taxon>
        <taxon>Ascomycota</taxon>
        <taxon>Pezizomycotina</taxon>
        <taxon>Eurotiomycetes</taxon>
        <taxon>Chaetothyriomycetidae</taxon>
        <taxon>Chaetothyriales</taxon>
        <taxon>Herpotrichiellaceae</taxon>
        <taxon>Fonsecaea</taxon>
    </lineage>
</organism>
<dbReference type="Pfam" id="PF01124">
    <property type="entry name" value="MAPEG"/>
    <property type="match status" value="1"/>
</dbReference>
<keyword evidence="4 5" id="KW-0472">Membrane</keyword>
<comment type="subcellular location">
    <subcellularLocation>
        <location evidence="1">Membrane</location>
    </subcellularLocation>
</comment>
<dbReference type="AlphaFoldDB" id="A0A178ZEA6"/>
<keyword evidence="7" id="KW-1185">Reference proteome</keyword>
<accession>A0A178ZEA6</accession>
<name>A0A178ZEA6_9EURO</name>
<dbReference type="Proteomes" id="UP000078343">
    <property type="component" value="Unassembled WGS sequence"/>
</dbReference>